<feature type="compositionally biased region" description="Low complexity" evidence="1">
    <location>
        <begin position="101"/>
        <end position="126"/>
    </location>
</feature>
<feature type="compositionally biased region" description="Polar residues" evidence="1">
    <location>
        <begin position="139"/>
        <end position="152"/>
    </location>
</feature>
<dbReference type="EMBL" id="CP006936">
    <property type="protein sequence ID" value="AHC24160.1"/>
    <property type="molecule type" value="Genomic_DNA"/>
</dbReference>
<feature type="compositionally biased region" description="Pro residues" evidence="1">
    <location>
        <begin position="50"/>
        <end position="62"/>
    </location>
</feature>
<proteinExistence type="predicted"/>
<name>V5X6R7_MYCNE</name>
<feature type="compositionally biased region" description="Low complexity" evidence="1">
    <location>
        <begin position="40"/>
        <end position="49"/>
    </location>
</feature>
<evidence type="ECO:0000256" key="1">
    <source>
        <dbReference type="SAM" id="MobiDB-lite"/>
    </source>
</evidence>
<accession>V5X6R7</accession>
<feature type="compositionally biased region" description="Polar residues" evidence="1">
    <location>
        <begin position="1"/>
        <end position="10"/>
    </location>
</feature>
<protein>
    <recommendedName>
        <fullName evidence="3">DUF8017 domain-containing protein</fullName>
    </recommendedName>
</protein>
<feature type="transmembrane region" description="Helical" evidence="2">
    <location>
        <begin position="68"/>
        <end position="90"/>
    </location>
</feature>
<keyword evidence="2" id="KW-0472">Membrane</keyword>
<feature type="compositionally biased region" description="Pro residues" evidence="1">
    <location>
        <begin position="127"/>
        <end position="136"/>
    </location>
</feature>
<feature type="region of interest" description="Disordered" evidence="1">
    <location>
        <begin position="98"/>
        <end position="152"/>
    </location>
</feature>
<feature type="domain" description="DUF8017" evidence="3">
    <location>
        <begin position="145"/>
        <end position="332"/>
    </location>
</feature>
<dbReference type="InterPro" id="IPR058330">
    <property type="entry name" value="DUF8017"/>
</dbReference>
<evidence type="ECO:0000256" key="2">
    <source>
        <dbReference type="SAM" id="Phobius"/>
    </source>
</evidence>
<keyword evidence="5" id="KW-1185">Reference proteome</keyword>
<dbReference type="RefSeq" id="WP_019513912.1">
    <property type="nucleotide sequence ID" value="NC_023036.2"/>
</dbReference>
<reference evidence="4 5" key="1">
    <citation type="journal article" date="2014" name="Genome Announc.">
        <title>Complete Genome Sequence of Sterol-Transforming Mycobacterium neoaurum Strain VKM Ac-1815D.</title>
        <authorList>
            <person name="Shtratnikova V.Y."/>
            <person name="Bragin E.Y."/>
            <person name="Dovbnya D.V."/>
            <person name="Pekov Y.A."/>
            <person name="Schelkunov M.I."/>
            <person name="Strizhov N."/>
            <person name="Ivashina T.V."/>
            <person name="Ashapkin V.V."/>
            <person name="Donova M.V."/>
        </authorList>
    </citation>
    <scope>NUCLEOTIDE SEQUENCE [LARGE SCALE GENOMIC DNA]</scope>
    <source>
        <strain evidence="4 5">VKM Ac-1815D</strain>
    </source>
</reference>
<evidence type="ECO:0000259" key="3">
    <source>
        <dbReference type="Pfam" id="PF26056"/>
    </source>
</evidence>
<gene>
    <name evidence="4" type="ORF">D174_05970</name>
</gene>
<dbReference type="Pfam" id="PF26056">
    <property type="entry name" value="DUF8017"/>
    <property type="match status" value="1"/>
</dbReference>
<keyword evidence="2" id="KW-0812">Transmembrane</keyword>
<feature type="region of interest" description="Disordered" evidence="1">
    <location>
        <begin position="1"/>
        <end position="65"/>
    </location>
</feature>
<dbReference type="GeneID" id="43449048"/>
<sequence>MTYPPSWNQGQGSGGAGDPWQGGQSPFGAGDPFGQGHPNAGGAQPWPAFGAPPPNAPPPNGKPPSDNVQWVIAGIAAVLVIALVVGGLLWKNRAGETTEQAAPATTSSAVPTTAPSTTPSSAVPTPTAAPAPPPPCNGRTASPGPNTPAGWQSVLSPRGLVYDVPPDWEVLSCTTLVGWEKPCPESQNNPFGSCPIRTMSGAAELSNPKCPKSSIGLSGVPGAKNTTDIREAVRLETTSVADIYTSDSGVVPKVELGAPRDFSISGKPAVEVVATVTGVAADNCTAPNALHVMIGTTVPGQEGSVMFVLSMEYQGAADTATVDKMVSSLRLAG</sequence>
<dbReference type="Proteomes" id="UP000018763">
    <property type="component" value="Chromosome"/>
</dbReference>
<evidence type="ECO:0000313" key="5">
    <source>
        <dbReference type="Proteomes" id="UP000018763"/>
    </source>
</evidence>
<evidence type="ECO:0000313" key="4">
    <source>
        <dbReference type="EMBL" id="AHC24160.1"/>
    </source>
</evidence>
<keyword evidence="2" id="KW-1133">Transmembrane helix</keyword>
<organism evidence="4 5">
    <name type="scientific">Mycolicibacterium neoaurum VKM Ac-1815D</name>
    <dbReference type="NCBI Taxonomy" id="700508"/>
    <lineage>
        <taxon>Bacteria</taxon>
        <taxon>Bacillati</taxon>
        <taxon>Actinomycetota</taxon>
        <taxon>Actinomycetes</taxon>
        <taxon>Mycobacteriales</taxon>
        <taxon>Mycobacteriaceae</taxon>
        <taxon>Mycolicibacterium</taxon>
    </lineage>
</organism>
<dbReference type="AlphaFoldDB" id="V5X6R7"/>